<dbReference type="Proteomes" id="UP000249688">
    <property type="component" value="Unassembled WGS sequence"/>
</dbReference>
<keyword evidence="1" id="KW-0472">Membrane</keyword>
<organism evidence="2 3">
    <name type="scientific">Humitalea rosea</name>
    <dbReference type="NCBI Taxonomy" id="990373"/>
    <lineage>
        <taxon>Bacteria</taxon>
        <taxon>Pseudomonadati</taxon>
        <taxon>Pseudomonadota</taxon>
        <taxon>Alphaproteobacteria</taxon>
        <taxon>Acetobacterales</taxon>
        <taxon>Roseomonadaceae</taxon>
        <taxon>Humitalea</taxon>
    </lineage>
</organism>
<protein>
    <submittedName>
        <fullName evidence="2">Uncharacterized protein</fullName>
    </submittedName>
</protein>
<keyword evidence="3" id="KW-1185">Reference proteome</keyword>
<feature type="transmembrane region" description="Helical" evidence="1">
    <location>
        <begin position="223"/>
        <end position="241"/>
    </location>
</feature>
<proteinExistence type="predicted"/>
<dbReference type="AlphaFoldDB" id="A0A2W7IRS2"/>
<gene>
    <name evidence="2" type="ORF">C8P66_10531</name>
</gene>
<dbReference type="RefSeq" id="WP_111397172.1">
    <property type="nucleotide sequence ID" value="NZ_QKYU01000005.1"/>
</dbReference>
<evidence type="ECO:0000313" key="2">
    <source>
        <dbReference type="EMBL" id="PZW48284.1"/>
    </source>
</evidence>
<sequence length="316" mass="34326">MPNFDGGHYFLTVLVPVREELVADPRVAGIVTSHVEALRQVLVALPTALQTPATEQIGLNSPFARDRRTHFARFTVIDDVAFNGRGQRDPIKVALLGPKPWQTDPVDALPCAYLLFVADFDAASGDVAELDSYLTGLWAVMAPELREILIHCRGHDRLTDAAGVCRLIRDCQVETTMPFNDYWSTAPSLPTLDIKSLLIPVAVAAVVLLLGIVVALFGGRAGIWLLVAGLVGLVLTVFLAWRRVVAAGMAPFPTAPRSDLPSVLKALYLQQQFIRFAIRMQGAEPAALHAGFGDFLRQHRPEDVAAPSQHAGTVRS</sequence>
<comment type="caution">
    <text evidence="2">The sequence shown here is derived from an EMBL/GenBank/DDBJ whole genome shotgun (WGS) entry which is preliminary data.</text>
</comment>
<dbReference type="OrthoDB" id="5892745at2"/>
<evidence type="ECO:0000256" key="1">
    <source>
        <dbReference type="SAM" id="Phobius"/>
    </source>
</evidence>
<keyword evidence="1" id="KW-0812">Transmembrane</keyword>
<reference evidence="2 3" key="1">
    <citation type="submission" date="2018-06" db="EMBL/GenBank/DDBJ databases">
        <title>Genomic Encyclopedia of Archaeal and Bacterial Type Strains, Phase II (KMG-II): from individual species to whole genera.</title>
        <authorList>
            <person name="Goeker M."/>
        </authorList>
    </citation>
    <scope>NUCLEOTIDE SEQUENCE [LARGE SCALE GENOMIC DNA]</scope>
    <source>
        <strain evidence="2 3">DSM 24525</strain>
    </source>
</reference>
<keyword evidence="1" id="KW-1133">Transmembrane helix</keyword>
<accession>A0A2W7IRS2</accession>
<feature type="transmembrane region" description="Helical" evidence="1">
    <location>
        <begin position="197"/>
        <end position="217"/>
    </location>
</feature>
<evidence type="ECO:0000313" key="3">
    <source>
        <dbReference type="Proteomes" id="UP000249688"/>
    </source>
</evidence>
<dbReference type="EMBL" id="QKYU01000005">
    <property type="protein sequence ID" value="PZW48284.1"/>
    <property type="molecule type" value="Genomic_DNA"/>
</dbReference>
<name>A0A2W7IRS2_9PROT</name>